<feature type="transmembrane region" description="Helical" evidence="9">
    <location>
        <begin position="146"/>
        <end position="166"/>
    </location>
</feature>
<dbReference type="AlphaFoldDB" id="A0AAN8JXA0"/>
<keyword evidence="2" id="KW-1003">Cell membrane</keyword>
<dbReference type="GO" id="GO:0005886">
    <property type="term" value="C:plasma membrane"/>
    <property type="evidence" value="ECO:0007669"/>
    <property type="project" value="UniProtKB-SubCell"/>
</dbReference>
<evidence type="ECO:0000256" key="3">
    <source>
        <dbReference type="ARBA" id="ARBA00022692"/>
    </source>
</evidence>
<dbReference type="Gene3D" id="1.20.1070.10">
    <property type="entry name" value="Rhodopsin 7-helix transmembrane proteins"/>
    <property type="match status" value="1"/>
</dbReference>
<feature type="transmembrane region" description="Helical" evidence="9">
    <location>
        <begin position="302"/>
        <end position="319"/>
    </location>
</feature>
<organism evidence="11 12">
    <name type="scientific">Patella caerulea</name>
    <name type="common">Rayed Mediterranean limpet</name>
    <dbReference type="NCBI Taxonomy" id="87958"/>
    <lineage>
        <taxon>Eukaryota</taxon>
        <taxon>Metazoa</taxon>
        <taxon>Spiralia</taxon>
        <taxon>Lophotrochozoa</taxon>
        <taxon>Mollusca</taxon>
        <taxon>Gastropoda</taxon>
        <taxon>Patellogastropoda</taxon>
        <taxon>Patelloidea</taxon>
        <taxon>Patellidae</taxon>
        <taxon>Patella</taxon>
    </lineage>
</organism>
<keyword evidence="5" id="KW-0297">G-protein coupled receptor</keyword>
<comment type="subcellular location">
    <subcellularLocation>
        <location evidence="1">Cell membrane</location>
        <topology evidence="1">Multi-pass membrane protein</topology>
    </subcellularLocation>
</comment>
<dbReference type="CDD" id="cd00637">
    <property type="entry name" value="7tm_classA_rhodopsin-like"/>
    <property type="match status" value="1"/>
</dbReference>
<protein>
    <recommendedName>
        <fullName evidence="10">G-protein coupled receptors family 1 profile domain-containing protein</fullName>
    </recommendedName>
</protein>
<evidence type="ECO:0000256" key="8">
    <source>
        <dbReference type="ARBA" id="ARBA00023224"/>
    </source>
</evidence>
<dbReference type="SUPFAM" id="SSF81321">
    <property type="entry name" value="Family A G protein-coupled receptor-like"/>
    <property type="match status" value="1"/>
</dbReference>
<keyword evidence="6 9" id="KW-0472">Membrane</keyword>
<evidence type="ECO:0000256" key="9">
    <source>
        <dbReference type="SAM" id="Phobius"/>
    </source>
</evidence>
<dbReference type="Pfam" id="PF00001">
    <property type="entry name" value="7tm_1"/>
    <property type="match status" value="1"/>
</dbReference>
<dbReference type="InterPro" id="IPR000276">
    <property type="entry name" value="GPCR_Rhodpsn"/>
</dbReference>
<evidence type="ECO:0000256" key="1">
    <source>
        <dbReference type="ARBA" id="ARBA00004651"/>
    </source>
</evidence>
<sequence>MSTDNGNETSNETTNSEDYDAHQILQIISLLGIIVVGVILNCTVLLVFFGSRVVRNTRSNFCIINLVICDMIFLAIVIPMSFISVAAPRSEVAYTVTQGPLCQMTGFLSVLVCTASSLTLACIAVERYIAAVHPLHYVRMFKQRQCLAVLTICWVWAALTAIPPLLPSKPASFIYHPGTKRCSPSLKSDCWYFWYCVLMGYGIPLPIMTVCYVKITIVIRNHRRKVFGIKTRTATKTTTVLQATATLPQGRSPTDYPQVQKGSGIFHTPIMVTPTGTESHIFTNQIPTKDANRPQVQIAKRGALLVVAYFSCWGPYAFLNACDLDLNVNEWIEVMSMWIVYTLVIWNPLIYVFNNKQFRHELNKVCFIRGVTPRCW</sequence>
<feature type="domain" description="G-protein coupled receptors family 1 profile" evidence="10">
    <location>
        <begin position="40"/>
        <end position="351"/>
    </location>
</feature>
<evidence type="ECO:0000256" key="7">
    <source>
        <dbReference type="ARBA" id="ARBA00023170"/>
    </source>
</evidence>
<evidence type="ECO:0000256" key="4">
    <source>
        <dbReference type="ARBA" id="ARBA00022989"/>
    </source>
</evidence>
<feature type="transmembrane region" description="Helical" evidence="9">
    <location>
        <begin position="61"/>
        <end position="87"/>
    </location>
</feature>
<keyword evidence="4 9" id="KW-1133">Transmembrane helix</keyword>
<reference evidence="11 12" key="1">
    <citation type="submission" date="2024-01" db="EMBL/GenBank/DDBJ databases">
        <title>The genome of the rayed Mediterranean limpet Patella caerulea (Linnaeus, 1758).</title>
        <authorList>
            <person name="Anh-Thu Weber A."/>
            <person name="Halstead-Nussloch G."/>
        </authorList>
    </citation>
    <scope>NUCLEOTIDE SEQUENCE [LARGE SCALE GENOMIC DNA]</scope>
    <source>
        <strain evidence="11">AATW-2023a</strain>
        <tissue evidence="11">Whole specimen</tissue>
    </source>
</reference>
<name>A0AAN8JXA0_PATCE</name>
<evidence type="ECO:0000259" key="10">
    <source>
        <dbReference type="PROSITE" id="PS50262"/>
    </source>
</evidence>
<dbReference type="Proteomes" id="UP001347796">
    <property type="component" value="Unassembled WGS sequence"/>
</dbReference>
<evidence type="ECO:0000256" key="6">
    <source>
        <dbReference type="ARBA" id="ARBA00023136"/>
    </source>
</evidence>
<proteinExistence type="predicted"/>
<dbReference type="InterPro" id="IPR017452">
    <property type="entry name" value="GPCR_Rhodpsn_7TM"/>
</dbReference>
<keyword evidence="12" id="KW-1185">Reference proteome</keyword>
<comment type="caution">
    <text evidence="11">The sequence shown here is derived from an EMBL/GenBank/DDBJ whole genome shotgun (WGS) entry which is preliminary data.</text>
</comment>
<feature type="transmembrane region" description="Helical" evidence="9">
    <location>
        <begin position="24"/>
        <end position="49"/>
    </location>
</feature>
<dbReference type="GO" id="GO:0004930">
    <property type="term" value="F:G protein-coupled receptor activity"/>
    <property type="evidence" value="ECO:0007669"/>
    <property type="project" value="UniProtKB-KW"/>
</dbReference>
<feature type="transmembrane region" description="Helical" evidence="9">
    <location>
        <begin position="331"/>
        <end position="353"/>
    </location>
</feature>
<keyword evidence="7" id="KW-0675">Receptor</keyword>
<keyword evidence="3 9" id="KW-0812">Transmembrane</keyword>
<dbReference type="PANTHER" id="PTHR22752">
    <property type="entry name" value="G PROTEIN-COUPLED RECEPTOR"/>
    <property type="match status" value="1"/>
</dbReference>
<evidence type="ECO:0000256" key="2">
    <source>
        <dbReference type="ARBA" id="ARBA00022475"/>
    </source>
</evidence>
<feature type="transmembrane region" description="Helical" evidence="9">
    <location>
        <begin position="192"/>
        <end position="215"/>
    </location>
</feature>
<keyword evidence="8" id="KW-0807">Transducer</keyword>
<evidence type="ECO:0000313" key="11">
    <source>
        <dbReference type="EMBL" id="KAK6184705.1"/>
    </source>
</evidence>
<accession>A0AAN8JXA0</accession>
<dbReference type="PRINTS" id="PR00237">
    <property type="entry name" value="GPCRRHODOPSN"/>
</dbReference>
<feature type="transmembrane region" description="Helical" evidence="9">
    <location>
        <begin position="107"/>
        <end position="125"/>
    </location>
</feature>
<dbReference type="EMBL" id="JAZGQO010000006">
    <property type="protein sequence ID" value="KAK6184705.1"/>
    <property type="molecule type" value="Genomic_DNA"/>
</dbReference>
<evidence type="ECO:0000256" key="5">
    <source>
        <dbReference type="ARBA" id="ARBA00023040"/>
    </source>
</evidence>
<evidence type="ECO:0000313" key="12">
    <source>
        <dbReference type="Proteomes" id="UP001347796"/>
    </source>
</evidence>
<dbReference type="PROSITE" id="PS50262">
    <property type="entry name" value="G_PROTEIN_RECEP_F1_2"/>
    <property type="match status" value="1"/>
</dbReference>
<gene>
    <name evidence="11" type="ORF">SNE40_007119</name>
</gene>